<feature type="transmembrane region" description="Helical" evidence="2">
    <location>
        <begin position="45"/>
        <end position="62"/>
    </location>
</feature>
<evidence type="ECO:0008006" key="5">
    <source>
        <dbReference type="Google" id="ProtNLM"/>
    </source>
</evidence>
<proteinExistence type="predicted"/>
<dbReference type="Pfam" id="PF09997">
    <property type="entry name" value="DUF2238"/>
    <property type="match status" value="1"/>
</dbReference>
<keyword evidence="2" id="KW-1133">Transmembrane helix</keyword>
<dbReference type="InterPro" id="IPR014509">
    <property type="entry name" value="YjdF-like"/>
</dbReference>
<protein>
    <recommendedName>
        <fullName evidence="5">Membrane protein YjdF</fullName>
    </recommendedName>
</protein>
<keyword evidence="2" id="KW-0472">Membrane</keyword>
<feature type="transmembrane region" description="Helical" evidence="2">
    <location>
        <begin position="127"/>
        <end position="147"/>
    </location>
</feature>
<feature type="transmembrane region" description="Helical" evidence="2">
    <location>
        <begin position="202"/>
        <end position="224"/>
    </location>
</feature>
<keyword evidence="2" id="KW-0812">Transmembrane</keyword>
<keyword evidence="4" id="KW-1185">Reference proteome</keyword>
<evidence type="ECO:0000313" key="3">
    <source>
        <dbReference type="EMBL" id="GHA27289.1"/>
    </source>
</evidence>
<evidence type="ECO:0000313" key="4">
    <source>
        <dbReference type="Proteomes" id="UP000646579"/>
    </source>
</evidence>
<feature type="transmembrane region" description="Helical" evidence="2">
    <location>
        <begin position="97"/>
        <end position="115"/>
    </location>
</feature>
<dbReference type="EMBL" id="BMZE01000002">
    <property type="protein sequence ID" value="GHA27289.1"/>
    <property type="molecule type" value="Genomic_DNA"/>
</dbReference>
<reference evidence="3" key="1">
    <citation type="journal article" date="2014" name="Int. J. Syst. Evol. Microbiol.">
        <title>Complete genome sequence of Corynebacterium casei LMG S-19264T (=DSM 44701T), isolated from a smear-ripened cheese.</title>
        <authorList>
            <consortium name="US DOE Joint Genome Institute (JGI-PGF)"/>
            <person name="Walter F."/>
            <person name="Albersmeier A."/>
            <person name="Kalinowski J."/>
            <person name="Ruckert C."/>
        </authorList>
    </citation>
    <scope>NUCLEOTIDE SEQUENCE</scope>
    <source>
        <strain evidence="3">KCTC 32437</strain>
    </source>
</reference>
<reference evidence="3" key="2">
    <citation type="submission" date="2020-09" db="EMBL/GenBank/DDBJ databases">
        <authorList>
            <person name="Sun Q."/>
            <person name="Kim S."/>
        </authorList>
    </citation>
    <scope>NUCLEOTIDE SEQUENCE</scope>
    <source>
        <strain evidence="3">KCTC 32437</strain>
    </source>
</reference>
<feature type="transmembrane region" description="Helical" evidence="2">
    <location>
        <begin position="159"/>
        <end position="182"/>
    </location>
</feature>
<accession>A0A918VTE9</accession>
<feature type="transmembrane region" description="Helical" evidence="2">
    <location>
        <begin position="68"/>
        <end position="85"/>
    </location>
</feature>
<gene>
    <name evidence="3" type="ORF">GCM10007989_23900</name>
</gene>
<dbReference type="AlphaFoldDB" id="A0A918VTE9"/>
<evidence type="ECO:0000256" key="1">
    <source>
        <dbReference type="SAM" id="MobiDB-lite"/>
    </source>
</evidence>
<comment type="caution">
    <text evidence="3">The sequence shown here is derived from an EMBL/GenBank/DDBJ whole genome shotgun (WGS) entry which is preliminary data.</text>
</comment>
<sequence>MVRKRGLVQGSAPRREEAAPQHFGSGVIATDRYTSGMAPLWEIRLAWIMRALILATGTFHLLQSEVLYGLLCFSALALILAPSLVAHSTRLTIPVEIELFVLWWLVTDMTLGRFLDLYGTLPFYDKAIHFGNSGLLAIISFLAIYALKMTCRIRTGFVLNLTGIFLLTLGAGALWEIVEFGIDAVLNSGMQGSPVLAPLEDTMWDLIVDGMGGLFGGLLGALYMRGSRRSLSRWKCFAARVGSA</sequence>
<dbReference type="Proteomes" id="UP000646579">
    <property type="component" value="Unassembled WGS sequence"/>
</dbReference>
<feature type="region of interest" description="Disordered" evidence="1">
    <location>
        <begin position="1"/>
        <end position="21"/>
    </location>
</feature>
<evidence type="ECO:0000256" key="2">
    <source>
        <dbReference type="SAM" id="Phobius"/>
    </source>
</evidence>
<organism evidence="3 4">
    <name type="scientific">Devosia pacifica</name>
    <dbReference type="NCBI Taxonomy" id="1335967"/>
    <lineage>
        <taxon>Bacteria</taxon>
        <taxon>Pseudomonadati</taxon>
        <taxon>Pseudomonadota</taxon>
        <taxon>Alphaproteobacteria</taxon>
        <taxon>Hyphomicrobiales</taxon>
        <taxon>Devosiaceae</taxon>
        <taxon>Devosia</taxon>
    </lineage>
</organism>
<name>A0A918VTE9_9HYPH</name>